<dbReference type="CDD" id="cd05251">
    <property type="entry name" value="NmrA_like_SDR_a"/>
    <property type="match status" value="1"/>
</dbReference>
<dbReference type="Gene3D" id="3.40.50.720">
    <property type="entry name" value="NAD(P)-binding Rossmann-like Domain"/>
    <property type="match status" value="1"/>
</dbReference>
<dbReference type="Pfam" id="PF05368">
    <property type="entry name" value="NmrA"/>
    <property type="match status" value="1"/>
</dbReference>
<evidence type="ECO:0000256" key="1">
    <source>
        <dbReference type="SAM" id="Phobius"/>
    </source>
</evidence>
<feature type="transmembrane region" description="Helical" evidence="1">
    <location>
        <begin position="6"/>
        <end position="25"/>
    </location>
</feature>
<feature type="transmembrane region" description="Helical" evidence="1">
    <location>
        <begin position="32"/>
        <end position="55"/>
    </location>
</feature>
<evidence type="ECO:0000259" key="3">
    <source>
        <dbReference type="Pfam" id="PF24802"/>
    </source>
</evidence>
<evidence type="ECO:0008006" key="6">
    <source>
        <dbReference type="Google" id="ProtNLM"/>
    </source>
</evidence>
<proteinExistence type="predicted"/>
<gene>
    <name evidence="4" type="ORF">FZEAL_8511</name>
</gene>
<dbReference type="OrthoDB" id="300709at2759"/>
<dbReference type="InterPro" id="IPR008030">
    <property type="entry name" value="NmrA-like"/>
</dbReference>
<comment type="caution">
    <text evidence="4">The sequence shown here is derived from an EMBL/GenBank/DDBJ whole genome shotgun (WGS) entry which is preliminary data.</text>
</comment>
<dbReference type="Gene3D" id="3.90.25.10">
    <property type="entry name" value="UDP-galactose 4-epimerase, domain 1"/>
    <property type="match status" value="1"/>
</dbReference>
<dbReference type="PANTHER" id="PTHR37013">
    <property type="entry name" value="INTEGRAL MEMBRANE PROTEIN (AFU_ORTHOLOGUE AFUA_1G05950)-RELATED"/>
    <property type="match status" value="1"/>
</dbReference>
<protein>
    <recommendedName>
        <fullName evidence="6">NmrA-like domain-containing protein</fullName>
    </recommendedName>
</protein>
<dbReference type="Pfam" id="PF24802">
    <property type="entry name" value="DUF7703"/>
    <property type="match status" value="1"/>
</dbReference>
<reference evidence="4" key="1">
    <citation type="journal article" date="2020" name="BMC Genomics">
        <title>Correction to: Identification and distribution of gene clusters required for synthesis of sphingolipid metabolism inhibitors in diverse species of the filamentous fungus Fusarium.</title>
        <authorList>
            <person name="Kim H.S."/>
            <person name="Lohmar J.M."/>
            <person name="Busman M."/>
            <person name="Brown D.W."/>
            <person name="Naumann T.A."/>
            <person name="Divon H.H."/>
            <person name="Lysoe E."/>
            <person name="Uhlig S."/>
            <person name="Proctor R.H."/>
        </authorList>
    </citation>
    <scope>NUCLEOTIDE SEQUENCE</scope>
    <source>
        <strain evidence="4">NRRL 22465</strain>
    </source>
</reference>
<dbReference type="EMBL" id="JABEYC010000728">
    <property type="protein sequence ID" value="KAF4974584.1"/>
    <property type="molecule type" value="Genomic_DNA"/>
</dbReference>
<feature type="transmembrane region" description="Helical" evidence="1">
    <location>
        <begin position="61"/>
        <end position="86"/>
    </location>
</feature>
<accession>A0A8H4UDM9</accession>
<feature type="domain" description="DUF7703" evidence="3">
    <location>
        <begin position="1"/>
        <end position="241"/>
    </location>
</feature>
<sequence>MTIAGFFAVACYNSIEILISLLNRFKRHDGLYFWSMLTATLGIVLHSLVVLLRYYSLGPNFLLSVLTCIGWYGMVTGQSVVLYSRLHLIVSDKTKTRWVLVMIITNFFILHVPVTVLFLGSNTKDSARFLLAFNIYERIQLAGFFLQESIISGLYIWETARGLKPIFAFKRAIERKVIRHLIIVNILVILLDITLLLTQYLSHFQIQTTYKPVVYSIKLKMEFIVLNKLLLVVKHGECSCMHAMSEPGAAAPRPSYIDSFDNRPFGQLPPSRESNDAIRLDHVSRTTTNASTRTDSRGPQTRRFSLFNLPDPYYTSLKGARDDWTTLAFAGSYTNDARQRWHQLRAILTQTTRICARFGQRSTRTPNKEASQENQEMKHLGWPPYLQETRVMSKILAVFGATGQQGSSVIDFVLNDTELSQQFELRAITRDVDSDKARQLKEKVQVVQGDVLNRASLSTALTGVHTVFAMTTPSFGPDALDIEYNNGKAIADVAVGQGVEYIIFSTLPAVRQMSDGRYTKVTPFDAKAKVEQYIRGLPLKSAFYCPGSFMENFQAQSFLAPRKASDGTWVLSRPSSPTAQLPLLSAVSDTGKFIGAILADPDKYQGKTFHGATALYTWEEVAAILSEATGKTIVYKEVPDDDFKKGLAFEPEMFSETFRFYEEFKYFGTDAEDMIAWAVKNARGRVSSFEEFLEAHPFQLE</sequence>
<dbReference type="InterPro" id="IPR036291">
    <property type="entry name" value="NAD(P)-bd_dom_sf"/>
</dbReference>
<evidence type="ECO:0000313" key="5">
    <source>
        <dbReference type="Proteomes" id="UP000635477"/>
    </source>
</evidence>
<keyword evidence="5" id="KW-1185">Reference proteome</keyword>
<dbReference type="Proteomes" id="UP000635477">
    <property type="component" value="Unassembled WGS sequence"/>
</dbReference>
<feature type="transmembrane region" description="Helical" evidence="1">
    <location>
        <begin position="177"/>
        <end position="201"/>
    </location>
</feature>
<reference evidence="4" key="2">
    <citation type="submission" date="2020-05" db="EMBL/GenBank/DDBJ databases">
        <authorList>
            <person name="Kim H.-S."/>
            <person name="Proctor R.H."/>
            <person name="Brown D.W."/>
        </authorList>
    </citation>
    <scope>NUCLEOTIDE SEQUENCE</scope>
    <source>
        <strain evidence="4">NRRL 22465</strain>
    </source>
</reference>
<organism evidence="4 5">
    <name type="scientific">Fusarium zealandicum</name>
    <dbReference type="NCBI Taxonomy" id="1053134"/>
    <lineage>
        <taxon>Eukaryota</taxon>
        <taxon>Fungi</taxon>
        <taxon>Dikarya</taxon>
        <taxon>Ascomycota</taxon>
        <taxon>Pezizomycotina</taxon>
        <taxon>Sordariomycetes</taxon>
        <taxon>Hypocreomycetidae</taxon>
        <taxon>Hypocreales</taxon>
        <taxon>Nectriaceae</taxon>
        <taxon>Fusarium</taxon>
        <taxon>Fusarium staphyleae species complex</taxon>
    </lineage>
</organism>
<keyword evidence="1" id="KW-1133">Transmembrane helix</keyword>
<evidence type="ECO:0000313" key="4">
    <source>
        <dbReference type="EMBL" id="KAF4974584.1"/>
    </source>
</evidence>
<feature type="transmembrane region" description="Helical" evidence="1">
    <location>
        <begin position="98"/>
        <end position="119"/>
    </location>
</feature>
<feature type="transmembrane region" description="Helical" evidence="1">
    <location>
        <begin position="139"/>
        <end position="157"/>
    </location>
</feature>
<keyword evidence="1" id="KW-0812">Transmembrane</keyword>
<dbReference type="SUPFAM" id="SSF51735">
    <property type="entry name" value="NAD(P)-binding Rossmann-fold domains"/>
    <property type="match status" value="1"/>
</dbReference>
<feature type="domain" description="NmrA-like" evidence="2">
    <location>
        <begin position="393"/>
        <end position="693"/>
    </location>
</feature>
<dbReference type="InterPro" id="IPR056120">
    <property type="entry name" value="DUF7703"/>
</dbReference>
<evidence type="ECO:0000259" key="2">
    <source>
        <dbReference type="Pfam" id="PF05368"/>
    </source>
</evidence>
<dbReference type="PANTHER" id="PTHR37013:SF4">
    <property type="entry name" value="INTEGRAL MEMBRANE PROTEIN"/>
    <property type="match status" value="1"/>
</dbReference>
<dbReference type="AlphaFoldDB" id="A0A8H4UDM9"/>
<name>A0A8H4UDM9_9HYPO</name>
<keyword evidence="1" id="KW-0472">Membrane</keyword>